<evidence type="ECO:0000256" key="1">
    <source>
        <dbReference type="ARBA" id="ARBA00022603"/>
    </source>
</evidence>
<name>A0A955I6Z7_9BACT</name>
<evidence type="ECO:0000313" key="4">
    <source>
        <dbReference type="EMBL" id="MCA9379905.1"/>
    </source>
</evidence>
<organism evidence="4 5">
    <name type="scientific">Candidatus Dojkabacteria bacterium</name>
    <dbReference type="NCBI Taxonomy" id="2099670"/>
    <lineage>
        <taxon>Bacteria</taxon>
        <taxon>Candidatus Dojkabacteria</taxon>
    </lineage>
</organism>
<evidence type="ECO:0000256" key="2">
    <source>
        <dbReference type="ARBA" id="ARBA00022679"/>
    </source>
</evidence>
<gene>
    <name evidence="4" type="ORF">KC675_01870</name>
</gene>
<evidence type="ECO:0000259" key="3">
    <source>
        <dbReference type="Pfam" id="PF00588"/>
    </source>
</evidence>
<dbReference type="EMBL" id="JAGQLL010000017">
    <property type="protein sequence ID" value="MCA9379905.1"/>
    <property type="molecule type" value="Genomic_DNA"/>
</dbReference>
<dbReference type="InterPro" id="IPR001537">
    <property type="entry name" value="SpoU_MeTrfase"/>
</dbReference>
<keyword evidence="1 4" id="KW-0489">Methyltransferase</keyword>
<proteinExistence type="predicted"/>
<sequence length="162" mass="18105">MKNFPIKVLLEDIRSAFNVGSIFRTSDAAGIEELILTGITPYPPHNRIPKTALGATESVKWQYIPDKIKAAEYCDKTTEIIGVEITDDAVSYFDWDFRKPTTLIFGNEISGISAEMLSKCKKIVKIPMYGTKHSLNITTSYGIVVYEIVRQWTTPGGSHEIS</sequence>
<dbReference type="SUPFAM" id="SSF75217">
    <property type="entry name" value="alpha/beta knot"/>
    <property type="match status" value="1"/>
</dbReference>
<dbReference type="Proteomes" id="UP000745577">
    <property type="component" value="Unassembled WGS sequence"/>
</dbReference>
<dbReference type="GO" id="GO:0006396">
    <property type="term" value="P:RNA processing"/>
    <property type="evidence" value="ECO:0007669"/>
    <property type="project" value="InterPro"/>
</dbReference>
<dbReference type="InterPro" id="IPR029028">
    <property type="entry name" value="Alpha/beta_knot_MTases"/>
</dbReference>
<dbReference type="Pfam" id="PF00588">
    <property type="entry name" value="SpoU_methylase"/>
    <property type="match status" value="1"/>
</dbReference>
<dbReference type="GO" id="GO:0032259">
    <property type="term" value="P:methylation"/>
    <property type="evidence" value="ECO:0007669"/>
    <property type="project" value="UniProtKB-KW"/>
</dbReference>
<accession>A0A955I6Z7</accession>
<feature type="domain" description="tRNA/rRNA methyltransferase SpoU type" evidence="3">
    <location>
        <begin position="6"/>
        <end position="146"/>
    </location>
</feature>
<dbReference type="InterPro" id="IPR004441">
    <property type="entry name" value="rRNA_MeTrfase_TrmH"/>
</dbReference>
<dbReference type="InterPro" id="IPR029026">
    <property type="entry name" value="tRNA_m1G_MTases_N"/>
</dbReference>
<evidence type="ECO:0000313" key="5">
    <source>
        <dbReference type="Proteomes" id="UP000745577"/>
    </source>
</evidence>
<dbReference type="PANTHER" id="PTHR46429">
    <property type="entry name" value="23S RRNA (GUANOSINE-2'-O-)-METHYLTRANSFERASE RLMB"/>
    <property type="match status" value="1"/>
</dbReference>
<reference evidence="4" key="2">
    <citation type="journal article" date="2021" name="Microbiome">
        <title>Successional dynamics and alternative stable states in a saline activated sludge microbial community over 9 years.</title>
        <authorList>
            <person name="Wang Y."/>
            <person name="Ye J."/>
            <person name="Ju F."/>
            <person name="Liu L."/>
            <person name="Boyd J.A."/>
            <person name="Deng Y."/>
            <person name="Parks D.H."/>
            <person name="Jiang X."/>
            <person name="Yin X."/>
            <person name="Woodcroft B.J."/>
            <person name="Tyson G.W."/>
            <person name="Hugenholtz P."/>
            <person name="Polz M.F."/>
            <person name="Zhang T."/>
        </authorList>
    </citation>
    <scope>NUCLEOTIDE SEQUENCE</scope>
    <source>
        <strain evidence="4">HKST-UBA15</strain>
    </source>
</reference>
<protein>
    <submittedName>
        <fullName evidence="4">TrmH family RNA methyltransferase</fullName>
    </submittedName>
</protein>
<keyword evidence="2" id="KW-0808">Transferase</keyword>
<reference evidence="4" key="1">
    <citation type="submission" date="2020-04" db="EMBL/GenBank/DDBJ databases">
        <authorList>
            <person name="Zhang T."/>
        </authorList>
    </citation>
    <scope>NUCLEOTIDE SEQUENCE</scope>
    <source>
        <strain evidence="4">HKST-UBA15</strain>
    </source>
</reference>
<dbReference type="GO" id="GO:0003723">
    <property type="term" value="F:RNA binding"/>
    <property type="evidence" value="ECO:0007669"/>
    <property type="project" value="InterPro"/>
</dbReference>
<dbReference type="Gene3D" id="3.40.1280.10">
    <property type="match status" value="1"/>
</dbReference>
<comment type="caution">
    <text evidence="4">The sequence shown here is derived from an EMBL/GenBank/DDBJ whole genome shotgun (WGS) entry which is preliminary data.</text>
</comment>
<dbReference type="PANTHER" id="PTHR46429:SF1">
    <property type="entry name" value="23S RRNA (GUANOSINE-2'-O-)-METHYLTRANSFERASE RLMB"/>
    <property type="match status" value="1"/>
</dbReference>
<dbReference type="GO" id="GO:0005829">
    <property type="term" value="C:cytosol"/>
    <property type="evidence" value="ECO:0007669"/>
    <property type="project" value="TreeGrafter"/>
</dbReference>
<dbReference type="AlphaFoldDB" id="A0A955I6Z7"/>
<dbReference type="GO" id="GO:0008173">
    <property type="term" value="F:RNA methyltransferase activity"/>
    <property type="evidence" value="ECO:0007669"/>
    <property type="project" value="InterPro"/>
</dbReference>